<proteinExistence type="predicted"/>
<dbReference type="Proteomes" id="UP001143307">
    <property type="component" value="Unassembled WGS sequence"/>
</dbReference>
<dbReference type="InterPro" id="IPR026889">
    <property type="entry name" value="Zn_Tnp"/>
</dbReference>
<evidence type="ECO:0000259" key="1">
    <source>
        <dbReference type="Pfam" id="PF14319"/>
    </source>
</evidence>
<dbReference type="EMBL" id="SHNP01000009">
    <property type="protein sequence ID" value="MCX2975601.1"/>
    <property type="molecule type" value="Genomic_DNA"/>
</dbReference>
<name>A0ABT3T186_9GAMM</name>
<reference evidence="2" key="1">
    <citation type="submission" date="2019-02" db="EMBL/GenBank/DDBJ databases">
        <authorList>
            <person name="Li S.-H."/>
        </authorList>
    </citation>
    <scope>NUCLEOTIDE SEQUENCE</scope>
    <source>
        <strain evidence="2">IMCC8485</strain>
    </source>
</reference>
<comment type="caution">
    <text evidence="2">The sequence shown here is derived from an EMBL/GenBank/DDBJ whole genome shotgun (WGS) entry which is preliminary data.</text>
</comment>
<organism evidence="2 3">
    <name type="scientific">Candidatus Seongchinamella marina</name>
    <dbReference type="NCBI Taxonomy" id="2518990"/>
    <lineage>
        <taxon>Bacteria</taxon>
        <taxon>Pseudomonadati</taxon>
        <taxon>Pseudomonadota</taxon>
        <taxon>Gammaproteobacteria</taxon>
        <taxon>Cellvibrionales</taxon>
        <taxon>Halieaceae</taxon>
        <taxon>Seongchinamella</taxon>
    </lineage>
</organism>
<feature type="non-terminal residue" evidence="2">
    <location>
        <position position="92"/>
    </location>
</feature>
<feature type="domain" description="Transposase zinc-binding" evidence="1">
    <location>
        <begin position="36"/>
        <end position="92"/>
    </location>
</feature>
<gene>
    <name evidence="2" type="ORF">EYC87_18630</name>
</gene>
<sequence>MLSPGTGGAAPVYGHALGHATYERHRPEQTLLYQLIERYWPEFQSYIIDTGRCLPRHVAREFNEYLECGRLENGFLRVRCEDCHREHLVAFS</sequence>
<evidence type="ECO:0000313" key="2">
    <source>
        <dbReference type="EMBL" id="MCX2975601.1"/>
    </source>
</evidence>
<keyword evidence="3" id="KW-1185">Reference proteome</keyword>
<accession>A0ABT3T186</accession>
<dbReference type="RefSeq" id="WP_279254230.1">
    <property type="nucleotide sequence ID" value="NZ_SHNP01000009.1"/>
</dbReference>
<evidence type="ECO:0000313" key="3">
    <source>
        <dbReference type="Proteomes" id="UP001143307"/>
    </source>
</evidence>
<dbReference type="Pfam" id="PF14319">
    <property type="entry name" value="Zn_Tnp_IS91"/>
    <property type="match status" value="1"/>
</dbReference>
<protein>
    <recommendedName>
        <fullName evidence="1">Transposase zinc-binding domain-containing protein</fullName>
    </recommendedName>
</protein>